<dbReference type="KEGG" id="tgr:Tgr7_2086"/>
<name>B8GTS2_THISH</name>
<feature type="domain" description="Chromosomal replication initiator DnaA C-terminal" evidence="1">
    <location>
        <begin position="227"/>
        <end position="297"/>
    </location>
</feature>
<organism evidence="3 4">
    <name type="scientific">Thioalkalivibrio sulfidiphilus (strain HL-EbGR7)</name>
    <dbReference type="NCBI Taxonomy" id="396588"/>
    <lineage>
        <taxon>Bacteria</taxon>
        <taxon>Pseudomonadati</taxon>
        <taxon>Pseudomonadota</taxon>
        <taxon>Gammaproteobacteria</taxon>
        <taxon>Chromatiales</taxon>
        <taxon>Ectothiorhodospiraceae</taxon>
        <taxon>Thioalkalivibrio</taxon>
    </lineage>
</organism>
<protein>
    <recommendedName>
        <fullName evidence="5">Transposase IS200-like domain-containing protein</fullName>
    </recommendedName>
</protein>
<dbReference type="Pfam" id="PF08299">
    <property type="entry name" value="Bac_DnaA_C"/>
    <property type="match status" value="1"/>
</dbReference>
<dbReference type="CDD" id="cd06571">
    <property type="entry name" value="Bac_DnaA_C"/>
    <property type="match status" value="1"/>
</dbReference>
<accession>B8GTS2</accession>
<sequence length="321" mass="36589">MARPLRIEYPGAWYHVMNRGAGRRTVFNTDAERKYFLSLLADTHARFNAEWHAYCLMGNHYHLLLRTPEANMQRIMRHVNGVYTQYFNRCEDLDGPLFRGRYKAVLVDAQSHWLELSRYIHRNPLQAGLVDDLADYPWSSYRAYVGLDPTPDWLQTGYVLGAIGKRRVHARYRAYMEGDSGEALCRFYDGRGPSSILGDEAFRRQALEGRMPSVDVPEVARNRPRPTLDDAVRVTCEVFGVDEQEIWTSRRGRGVGSPARSVVMYVCQEACGMTLSEIAVAFGLASYASAGSAVRALRRRMVEDEALRERVNMIILDLTPA</sequence>
<dbReference type="Pfam" id="PF01797">
    <property type="entry name" value="Y1_Tnp"/>
    <property type="match status" value="1"/>
</dbReference>
<evidence type="ECO:0008006" key="5">
    <source>
        <dbReference type="Google" id="ProtNLM"/>
    </source>
</evidence>
<gene>
    <name evidence="3" type="ordered locus">Tgr7_2086</name>
</gene>
<dbReference type="GO" id="GO:0004803">
    <property type="term" value="F:transposase activity"/>
    <property type="evidence" value="ECO:0007669"/>
    <property type="project" value="InterPro"/>
</dbReference>
<proteinExistence type="predicted"/>
<keyword evidence="4" id="KW-1185">Reference proteome</keyword>
<evidence type="ECO:0000259" key="1">
    <source>
        <dbReference type="SMART" id="SM00760"/>
    </source>
</evidence>
<dbReference type="RefSeq" id="WP_012638645.1">
    <property type="nucleotide sequence ID" value="NC_011901.1"/>
</dbReference>
<dbReference type="STRING" id="396588.Tgr7_2086"/>
<dbReference type="SUPFAM" id="SSF143422">
    <property type="entry name" value="Transposase IS200-like"/>
    <property type="match status" value="1"/>
</dbReference>
<dbReference type="GO" id="GO:0006313">
    <property type="term" value="P:DNA transposition"/>
    <property type="evidence" value="ECO:0007669"/>
    <property type="project" value="InterPro"/>
</dbReference>
<dbReference type="SMART" id="SM00760">
    <property type="entry name" value="Bac_DnaA_C"/>
    <property type="match status" value="1"/>
</dbReference>
<dbReference type="Proteomes" id="UP000002383">
    <property type="component" value="Chromosome"/>
</dbReference>
<dbReference type="InterPro" id="IPR013159">
    <property type="entry name" value="DnaA_C"/>
</dbReference>
<dbReference type="Gene3D" id="1.10.1750.10">
    <property type="match status" value="1"/>
</dbReference>
<dbReference type="PANTHER" id="PTHR34322">
    <property type="entry name" value="TRANSPOSASE, Y1_TNP DOMAIN-CONTAINING"/>
    <property type="match status" value="1"/>
</dbReference>
<dbReference type="OrthoDB" id="9814067at2"/>
<dbReference type="GO" id="GO:0006270">
    <property type="term" value="P:DNA replication initiation"/>
    <property type="evidence" value="ECO:0007669"/>
    <property type="project" value="InterPro"/>
</dbReference>
<dbReference type="eggNOG" id="COG1943">
    <property type="taxonomic scope" value="Bacteria"/>
</dbReference>
<evidence type="ECO:0000313" key="3">
    <source>
        <dbReference type="EMBL" id="ACL73166.1"/>
    </source>
</evidence>
<dbReference type="HOGENOM" id="CLU_068226_0_0_6"/>
<dbReference type="InterPro" id="IPR036515">
    <property type="entry name" value="Transposase_17_sf"/>
</dbReference>
<evidence type="ECO:0000313" key="4">
    <source>
        <dbReference type="Proteomes" id="UP000002383"/>
    </source>
</evidence>
<reference evidence="3 4" key="1">
    <citation type="journal article" date="2011" name="Stand. Genomic Sci.">
        <title>Complete genome sequence of 'Thioalkalivibrio sulfidophilus' HL-EbGr7.</title>
        <authorList>
            <person name="Muyzer G."/>
            <person name="Sorokin D.Y."/>
            <person name="Mavromatis K."/>
            <person name="Lapidus A."/>
            <person name="Clum A."/>
            <person name="Ivanova N."/>
            <person name="Pati A."/>
            <person name="d'Haeseleer P."/>
            <person name="Woyke T."/>
            <person name="Kyrpides N.C."/>
        </authorList>
    </citation>
    <scope>NUCLEOTIDE SEQUENCE [LARGE SCALE GENOMIC DNA]</scope>
    <source>
        <strain evidence="3 4">HL-EbGR7</strain>
    </source>
</reference>
<dbReference type="InterPro" id="IPR002686">
    <property type="entry name" value="Transposase_17"/>
</dbReference>
<dbReference type="SMART" id="SM01321">
    <property type="entry name" value="Y1_Tnp"/>
    <property type="match status" value="1"/>
</dbReference>
<feature type="domain" description="Transposase IS200-like" evidence="2">
    <location>
        <begin position="9"/>
        <end position="123"/>
    </location>
</feature>
<dbReference type="Gene3D" id="3.30.70.1290">
    <property type="entry name" value="Transposase IS200-like"/>
    <property type="match status" value="1"/>
</dbReference>
<dbReference type="EMBL" id="CP001339">
    <property type="protein sequence ID" value="ACL73166.1"/>
    <property type="molecule type" value="Genomic_DNA"/>
</dbReference>
<dbReference type="GO" id="GO:0006275">
    <property type="term" value="P:regulation of DNA replication"/>
    <property type="evidence" value="ECO:0007669"/>
    <property type="project" value="InterPro"/>
</dbReference>
<dbReference type="InterPro" id="IPR010921">
    <property type="entry name" value="Trp_repressor/repl_initiator"/>
</dbReference>
<dbReference type="SUPFAM" id="SSF48295">
    <property type="entry name" value="TrpR-like"/>
    <property type="match status" value="1"/>
</dbReference>
<dbReference type="AlphaFoldDB" id="B8GTS2"/>
<dbReference type="PANTHER" id="PTHR34322:SF2">
    <property type="entry name" value="TRANSPOSASE IS200-LIKE DOMAIN-CONTAINING PROTEIN"/>
    <property type="match status" value="1"/>
</dbReference>
<dbReference type="GO" id="GO:0005524">
    <property type="term" value="F:ATP binding"/>
    <property type="evidence" value="ECO:0007669"/>
    <property type="project" value="InterPro"/>
</dbReference>
<evidence type="ECO:0000259" key="2">
    <source>
        <dbReference type="SMART" id="SM01321"/>
    </source>
</evidence>
<dbReference type="GO" id="GO:0043565">
    <property type="term" value="F:sequence-specific DNA binding"/>
    <property type="evidence" value="ECO:0007669"/>
    <property type="project" value="InterPro"/>
</dbReference>